<feature type="compositionally biased region" description="Basic and acidic residues" evidence="1">
    <location>
        <begin position="159"/>
        <end position="181"/>
    </location>
</feature>
<name>A0A1H4A4N9_9BACT</name>
<protein>
    <submittedName>
        <fullName evidence="2">Uncharacterized protein</fullName>
    </submittedName>
</protein>
<evidence type="ECO:0000256" key="1">
    <source>
        <dbReference type="SAM" id="MobiDB-lite"/>
    </source>
</evidence>
<feature type="region of interest" description="Disordered" evidence="1">
    <location>
        <begin position="156"/>
        <end position="181"/>
    </location>
</feature>
<gene>
    <name evidence="2" type="ORF">SAMN05192529_11357</name>
</gene>
<proteinExistence type="predicted"/>
<accession>A0A1H4A4N9</accession>
<dbReference type="AlphaFoldDB" id="A0A1H4A4N9"/>
<keyword evidence="3" id="KW-1185">Reference proteome</keyword>
<dbReference type="Proteomes" id="UP000199041">
    <property type="component" value="Unassembled WGS sequence"/>
</dbReference>
<evidence type="ECO:0000313" key="3">
    <source>
        <dbReference type="Proteomes" id="UP000199041"/>
    </source>
</evidence>
<organism evidence="2 3">
    <name type="scientific">Arachidicoccus rhizosphaerae</name>
    <dbReference type="NCBI Taxonomy" id="551991"/>
    <lineage>
        <taxon>Bacteria</taxon>
        <taxon>Pseudomonadati</taxon>
        <taxon>Bacteroidota</taxon>
        <taxon>Chitinophagia</taxon>
        <taxon>Chitinophagales</taxon>
        <taxon>Chitinophagaceae</taxon>
        <taxon>Arachidicoccus</taxon>
    </lineage>
</organism>
<evidence type="ECO:0000313" key="2">
    <source>
        <dbReference type="EMBL" id="SEA30897.1"/>
    </source>
</evidence>
<sequence length="181" mass="22180">MEIGQKFNTLTLKEYFFYMDNHKKYKDFNTLGLYRSILENKKLSVEDKIVVRDYAHKFFKKSFDFLQLKDPQTFMAVEYLGQELTKADEYKNWEKVERNQQRILKEKKIKHRNFGNYSKHNCGFDDCFWNGLMIRQGSWFAENSMHFNGDINRYQQQVKSDRRKSDRKREKQIIKRELENQ</sequence>
<dbReference type="OrthoDB" id="8606671at2"/>
<reference evidence="2 3" key="1">
    <citation type="submission" date="2016-10" db="EMBL/GenBank/DDBJ databases">
        <authorList>
            <person name="de Groot N.N."/>
        </authorList>
    </citation>
    <scope>NUCLEOTIDE SEQUENCE [LARGE SCALE GENOMIC DNA]</scope>
    <source>
        <strain evidence="2 3">Vu-144</strain>
    </source>
</reference>
<dbReference type="EMBL" id="FNQY01000013">
    <property type="protein sequence ID" value="SEA30897.1"/>
    <property type="molecule type" value="Genomic_DNA"/>
</dbReference>